<feature type="transmembrane region" description="Helical" evidence="1">
    <location>
        <begin position="213"/>
        <end position="231"/>
    </location>
</feature>
<dbReference type="PATRIC" id="fig|1459.3.peg.2429"/>
<reference evidence="3" key="1">
    <citation type="submission" date="2015-07" db="EMBL/GenBank/DDBJ databases">
        <title>Fjat-10036 dsm4.</title>
        <authorList>
            <person name="Liu B."/>
            <person name="Wang J."/>
            <person name="Zhu Y."/>
            <person name="Liu G."/>
            <person name="Chen Q."/>
            <person name="Chen Z."/>
            <person name="Lan J."/>
            <person name="Che J."/>
            <person name="Ge C."/>
            <person name="Shi H."/>
            <person name="Pan Z."/>
            <person name="Liu X."/>
        </authorList>
    </citation>
    <scope>NUCLEOTIDE SEQUENCE [LARGE SCALE GENOMIC DNA]</scope>
    <source>
        <strain evidence="3">DSM 4</strain>
    </source>
</reference>
<accession>A0A0M0GCU7</accession>
<evidence type="ECO:0000313" key="2">
    <source>
        <dbReference type="EMBL" id="KON87362.1"/>
    </source>
</evidence>
<keyword evidence="1" id="KW-0812">Transmembrane</keyword>
<comment type="caution">
    <text evidence="2">The sequence shown here is derived from an EMBL/GenBank/DDBJ whole genome shotgun (WGS) entry which is preliminary data.</text>
</comment>
<dbReference type="EMBL" id="LGUF01000007">
    <property type="protein sequence ID" value="KON87362.1"/>
    <property type="molecule type" value="Genomic_DNA"/>
</dbReference>
<feature type="transmembrane region" description="Helical" evidence="1">
    <location>
        <begin position="132"/>
        <end position="150"/>
    </location>
</feature>
<name>A0A0M0GCU7_SPOGL</name>
<dbReference type="Proteomes" id="UP000037109">
    <property type="component" value="Unassembled WGS sequence"/>
</dbReference>
<feature type="transmembrane region" description="Helical" evidence="1">
    <location>
        <begin position="180"/>
        <end position="206"/>
    </location>
</feature>
<evidence type="ECO:0000256" key="1">
    <source>
        <dbReference type="SAM" id="Phobius"/>
    </source>
</evidence>
<protein>
    <submittedName>
        <fullName evidence="2">Uncharacterized protein</fullName>
    </submittedName>
</protein>
<keyword evidence="3" id="KW-1185">Reference proteome</keyword>
<gene>
    <name evidence="2" type="ORF">AF332_11360</name>
</gene>
<evidence type="ECO:0000313" key="3">
    <source>
        <dbReference type="Proteomes" id="UP000037109"/>
    </source>
</evidence>
<keyword evidence="1" id="KW-0472">Membrane</keyword>
<proteinExistence type="predicted"/>
<dbReference type="STRING" id="1459.AF332_11360"/>
<feature type="transmembrane region" description="Helical" evidence="1">
    <location>
        <begin position="89"/>
        <end position="111"/>
    </location>
</feature>
<dbReference type="AlphaFoldDB" id="A0A0M0GCU7"/>
<feature type="transmembrane region" description="Helical" evidence="1">
    <location>
        <begin position="251"/>
        <end position="270"/>
    </location>
</feature>
<organism evidence="2 3">
    <name type="scientific">Sporosarcina globispora</name>
    <name type="common">Bacillus globisporus</name>
    <dbReference type="NCBI Taxonomy" id="1459"/>
    <lineage>
        <taxon>Bacteria</taxon>
        <taxon>Bacillati</taxon>
        <taxon>Bacillota</taxon>
        <taxon>Bacilli</taxon>
        <taxon>Bacillales</taxon>
        <taxon>Caryophanaceae</taxon>
        <taxon>Sporosarcina</taxon>
    </lineage>
</organism>
<feature type="transmembrane region" description="Helical" evidence="1">
    <location>
        <begin position="58"/>
        <end position="77"/>
    </location>
</feature>
<sequence>MFTKLAHAESLKDIVFQKKGVLTNDFSGADQTTWFGIGEIVKNMLAAIEWLKDIKQHIYDFSIDIFSFVFEMLMLVGLQTPSFLFNNSYTVNTTMTFSMISISIVILLTIYESIMQMLNKVSKQRYTKFSDIIKRFPIAVGITGFTPFLFQQGFRLINKLTRGITSLGGNLFKENNLNQVISLSGIDVLGMILFDVVALGLLIPILLQGGRRWFDLFALCTAAPLALTAWIFDRHRHLHAQWWSNVKRLSIIQLVIATFIVLMGIFLYGARFISAEMWAYKVLVILGALFRIANPPNFVKSYTRGEEDVVGMFDTYKKTFAGVYNTISLNNFKPLNFYRSQKAVNIQRTALRAKHGKRFVDNLLK</sequence>
<keyword evidence="1" id="KW-1133">Transmembrane helix</keyword>